<comment type="caution">
    <text evidence="1">The sequence shown here is derived from an EMBL/GenBank/DDBJ whole genome shotgun (WGS) entry which is preliminary data.</text>
</comment>
<sequence>MNITQGLLLSVATTLLLGCSKPAGKAELADYQQRLTRVLALDKADISLLPTTPLPAKNSLLVPQPDLRMDLLDAFATRQCGLDQLIAERNSSMGRVFSVSKRLNYEIRLLAVLADCDQQDWPEPLKQQITEVYQQKLTQINSVFLNMLQTDDTLRKRWHNSDSMLAPNDSSGFNESLAALQLLVELKHAINAKDWQRASQMDPERALESLYRYDFLSKLQYSLRYTRSWFVAVNPKLQQLSPSTLCTNNRNTEQLAILTTVFRKFFIGEIQAYLAQLSRFQQQTWPLLDELYQDTALHPVLAQRYLEQAEQLQRLLLAHVGWYQELNKVCPVGLTPS</sequence>
<organism evidence="1 2">
    <name type="scientific">Alishewanella maricola</name>
    <dbReference type="NCBI Taxonomy" id="2795740"/>
    <lineage>
        <taxon>Bacteria</taxon>
        <taxon>Pseudomonadati</taxon>
        <taxon>Pseudomonadota</taxon>
        <taxon>Gammaproteobacteria</taxon>
        <taxon>Alteromonadales</taxon>
        <taxon>Alteromonadaceae</taxon>
        <taxon>Alishewanella</taxon>
    </lineage>
</organism>
<dbReference type="RefSeq" id="WP_226750907.1">
    <property type="nucleotide sequence ID" value="NZ_JAEINI020000004.1"/>
</dbReference>
<dbReference type="Pfam" id="PF11279">
    <property type="entry name" value="DUF3080"/>
    <property type="match status" value="1"/>
</dbReference>
<dbReference type="Proteomes" id="UP000633814">
    <property type="component" value="Unassembled WGS sequence"/>
</dbReference>
<proteinExistence type="predicted"/>
<protein>
    <submittedName>
        <fullName evidence="1">DUF3080 domain-containing protein</fullName>
    </submittedName>
</protein>
<keyword evidence="2" id="KW-1185">Reference proteome</keyword>
<name>A0ABS8C3A1_9ALTE</name>
<dbReference type="InterPro" id="IPR021431">
    <property type="entry name" value="DUF3080"/>
</dbReference>
<evidence type="ECO:0000313" key="1">
    <source>
        <dbReference type="EMBL" id="MCB5226816.1"/>
    </source>
</evidence>
<dbReference type="EMBL" id="JAEINI020000004">
    <property type="protein sequence ID" value="MCB5226816.1"/>
    <property type="molecule type" value="Genomic_DNA"/>
</dbReference>
<reference evidence="1 2" key="1">
    <citation type="submission" date="2021-10" db="EMBL/GenBank/DDBJ databases">
        <title>Alishewanella koreense sp. nov. isolated from seawater of southwestern coast in South Korea and the proposal for the reclassification of Rheinheimera perlucida and Rheinheimera tuosuensis as Arsukibacterium perlucida and Arsukibacterium tuosuensis.</title>
        <authorList>
            <person name="Kim K.H."/>
            <person name="Ruan W."/>
            <person name="Kim K.R."/>
            <person name="Baek J.H."/>
            <person name="Jeon C.O."/>
        </authorList>
    </citation>
    <scope>NUCLEOTIDE SEQUENCE [LARGE SCALE GENOMIC DNA]</scope>
    <source>
        <strain evidence="1 2">16-MA</strain>
    </source>
</reference>
<accession>A0ABS8C3A1</accession>
<gene>
    <name evidence="1" type="ORF">JAO78_008310</name>
</gene>
<evidence type="ECO:0000313" key="2">
    <source>
        <dbReference type="Proteomes" id="UP000633814"/>
    </source>
</evidence>